<reference evidence="2 3" key="1">
    <citation type="journal article" date="2019" name="Emerg. Microbes Infect.">
        <title>Comprehensive subspecies identification of 175 nontuberculous mycobacteria species based on 7547 genomic profiles.</title>
        <authorList>
            <person name="Matsumoto Y."/>
            <person name="Kinjo T."/>
            <person name="Motooka D."/>
            <person name="Nabeya D."/>
            <person name="Jung N."/>
            <person name="Uechi K."/>
            <person name="Horii T."/>
            <person name="Iida T."/>
            <person name="Fujita J."/>
            <person name="Nakamura S."/>
        </authorList>
    </citation>
    <scope>NUCLEOTIDE SEQUENCE [LARGE SCALE GENOMIC DNA]</scope>
    <source>
        <strain evidence="2 3">JCM 12272</strain>
        <plasmid evidence="2">pJCM12272</plasmid>
    </source>
</reference>
<gene>
    <name evidence="2" type="ORF">MALV_58110</name>
</gene>
<keyword evidence="2" id="KW-0614">Plasmid</keyword>
<feature type="compositionally biased region" description="Acidic residues" evidence="1">
    <location>
        <begin position="95"/>
        <end position="104"/>
    </location>
</feature>
<dbReference type="KEGG" id="malv:MALV_58110"/>
<evidence type="ECO:0000256" key="1">
    <source>
        <dbReference type="SAM" id="MobiDB-lite"/>
    </source>
</evidence>
<evidence type="ECO:0000313" key="2">
    <source>
        <dbReference type="EMBL" id="BBX30686.1"/>
    </source>
</evidence>
<feature type="region of interest" description="Disordered" evidence="1">
    <location>
        <begin position="1"/>
        <end position="112"/>
    </location>
</feature>
<feature type="region of interest" description="Disordered" evidence="1">
    <location>
        <begin position="163"/>
        <end position="219"/>
    </location>
</feature>
<dbReference type="EMBL" id="AP022566">
    <property type="protein sequence ID" value="BBX30686.1"/>
    <property type="molecule type" value="Genomic_DNA"/>
</dbReference>
<feature type="compositionally biased region" description="Basic and acidic residues" evidence="1">
    <location>
        <begin position="56"/>
        <end position="67"/>
    </location>
</feature>
<sequence>MTTSFTPEPRPGNPAAASTNPAVESNTATATAAQANPDNKQQADAAKPEAAPDGATSKDERDEKTADGGDQASTEGNPSDSENATDGKESGPAEGDGDTTEDPETYTTTEPGFPIGELIAALVQPGISAAMMLPSMAMSLPSTAMGLAGPLLSSLIALLGQAGHPPAAPAQSAPPPPPAESPVKNSQGAGPDAYRDAAEKTEAKEGAVREKDENTEKAVTQGHVVQAQARGDMHAITTQLELAIRRTPPGPEGRAAVTQQIRASISDARDVVLRTQDAYTQVAGQLVRV</sequence>
<evidence type="ECO:0000313" key="3">
    <source>
        <dbReference type="Proteomes" id="UP000466906"/>
    </source>
</evidence>
<protein>
    <submittedName>
        <fullName evidence="2">Uncharacterized protein</fullName>
    </submittedName>
</protein>
<organism evidence="2 3">
    <name type="scientific">Mycolicibacterium alvei</name>
    <dbReference type="NCBI Taxonomy" id="67081"/>
    <lineage>
        <taxon>Bacteria</taxon>
        <taxon>Bacillati</taxon>
        <taxon>Actinomycetota</taxon>
        <taxon>Actinomycetes</taxon>
        <taxon>Mycobacteriales</taxon>
        <taxon>Mycobacteriaceae</taxon>
        <taxon>Mycolicibacterium</taxon>
    </lineage>
</organism>
<proteinExistence type="predicted"/>
<name>A0A6N4V073_9MYCO</name>
<feature type="compositionally biased region" description="Basic and acidic residues" evidence="1">
    <location>
        <begin position="193"/>
        <end position="216"/>
    </location>
</feature>
<dbReference type="Proteomes" id="UP000466906">
    <property type="component" value="Plasmid pJCM12272"/>
</dbReference>
<accession>A0A6N4V073</accession>
<feature type="compositionally biased region" description="Polar residues" evidence="1">
    <location>
        <begin position="71"/>
        <end position="84"/>
    </location>
</feature>
<dbReference type="RefSeq" id="WP_163670680.1">
    <property type="nucleotide sequence ID" value="NZ_AP022566.1"/>
</dbReference>
<feature type="compositionally biased region" description="Polar residues" evidence="1">
    <location>
        <begin position="16"/>
        <end position="26"/>
    </location>
</feature>
<dbReference type="AlphaFoldDB" id="A0A6N4V073"/>
<keyword evidence="3" id="KW-1185">Reference proteome</keyword>
<feature type="compositionally biased region" description="Pro residues" evidence="1">
    <location>
        <begin position="166"/>
        <end position="180"/>
    </location>
</feature>
<geneLocation type="plasmid" evidence="2 3">
    <name>pJCM12272</name>
</geneLocation>